<reference evidence="2 3" key="1">
    <citation type="journal article" date="2015" name="Proc. Natl. Acad. Sci. U.S.A.">
        <title>The resurrection genome of Boea hygrometrica: A blueprint for survival of dehydration.</title>
        <authorList>
            <person name="Xiao L."/>
            <person name="Yang G."/>
            <person name="Zhang L."/>
            <person name="Yang X."/>
            <person name="Zhao S."/>
            <person name="Ji Z."/>
            <person name="Zhou Q."/>
            <person name="Hu M."/>
            <person name="Wang Y."/>
            <person name="Chen M."/>
            <person name="Xu Y."/>
            <person name="Jin H."/>
            <person name="Xiao X."/>
            <person name="Hu G."/>
            <person name="Bao F."/>
            <person name="Hu Y."/>
            <person name="Wan P."/>
            <person name="Li L."/>
            <person name="Deng X."/>
            <person name="Kuang T."/>
            <person name="Xiang C."/>
            <person name="Zhu J.K."/>
            <person name="Oliver M.J."/>
            <person name="He Y."/>
        </authorList>
    </citation>
    <scope>NUCLEOTIDE SEQUENCE [LARGE SCALE GENOMIC DNA]</scope>
    <source>
        <strain evidence="3">cv. XS01</strain>
    </source>
</reference>
<accession>A0A2Z7D4R2</accession>
<evidence type="ECO:0000313" key="3">
    <source>
        <dbReference type="Proteomes" id="UP000250235"/>
    </source>
</evidence>
<feature type="compositionally biased region" description="Basic and acidic residues" evidence="1">
    <location>
        <begin position="244"/>
        <end position="254"/>
    </location>
</feature>
<protein>
    <submittedName>
        <fullName evidence="2">Uncharacterized protein</fullName>
    </submittedName>
</protein>
<gene>
    <name evidence="2" type="ORF">F511_02648</name>
</gene>
<feature type="region of interest" description="Disordered" evidence="1">
    <location>
        <begin position="197"/>
        <end position="285"/>
    </location>
</feature>
<dbReference type="Proteomes" id="UP000250235">
    <property type="component" value="Unassembled WGS sequence"/>
</dbReference>
<dbReference type="AlphaFoldDB" id="A0A2Z7D4R2"/>
<evidence type="ECO:0000313" key="2">
    <source>
        <dbReference type="EMBL" id="KZV54614.1"/>
    </source>
</evidence>
<name>A0A2Z7D4R2_9LAMI</name>
<dbReference type="EMBL" id="KQ989516">
    <property type="protein sequence ID" value="KZV54614.1"/>
    <property type="molecule type" value="Genomic_DNA"/>
</dbReference>
<organism evidence="2 3">
    <name type="scientific">Dorcoceras hygrometricum</name>
    <dbReference type="NCBI Taxonomy" id="472368"/>
    <lineage>
        <taxon>Eukaryota</taxon>
        <taxon>Viridiplantae</taxon>
        <taxon>Streptophyta</taxon>
        <taxon>Embryophyta</taxon>
        <taxon>Tracheophyta</taxon>
        <taxon>Spermatophyta</taxon>
        <taxon>Magnoliopsida</taxon>
        <taxon>eudicotyledons</taxon>
        <taxon>Gunneridae</taxon>
        <taxon>Pentapetalae</taxon>
        <taxon>asterids</taxon>
        <taxon>lamiids</taxon>
        <taxon>Lamiales</taxon>
        <taxon>Gesneriaceae</taxon>
        <taxon>Didymocarpoideae</taxon>
        <taxon>Trichosporeae</taxon>
        <taxon>Loxocarpinae</taxon>
        <taxon>Dorcoceras</taxon>
    </lineage>
</organism>
<evidence type="ECO:0000256" key="1">
    <source>
        <dbReference type="SAM" id="MobiDB-lite"/>
    </source>
</evidence>
<proteinExistence type="predicted"/>
<sequence length="285" mass="31368">MSLFDLQDVCIAIGSLATLDLPMVVDLIGIYGLKGPYCTLTMTNWFLQALSVIPRGSWGDVARRSYHDPVGQVRNCDSGATMVVGPRLAIIVFSFGNRVDRSDLIGDRIYDEVTMHLLSLDIKSSQKQLSAQTATAAIDFVDVRREVKELNAKVTYLDGQVAATRNDLLEFRAKAQESLNHITDQLSELVNYINRGGNDKKGEYSSSQGSQRPPDDHGIGSGNTGGDNVRTTDIVDRFSGSMSREGRGRGRSGERCSSGNRSGHSKRRRYDSGGPFRRPFEDWLG</sequence>
<keyword evidence="3" id="KW-1185">Reference proteome</keyword>